<evidence type="ECO:0000313" key="3">
    <source>
        <dbReference type="EMBL" id="RUT07638.1"/>
    </source>
</evidence>
<dbReference type="Gene3D" id="3.30.420.10">
    <property type="entry name" value="Ribonuclease H-like superfamily/Ribonuclease H"/>
    <property type="match status" value="1"/>
</dbReference>
<dbReference type="Pfam" id="PF01612">
    <property type="entry name" value="DNA_pol_A_exo1"/>
    <property type="match status" value="1"/>
</dbReference>
<dbReference type="CDD" id="cd06142">
    <property type="entry name" value="RNaseD_exo"/>
    <property type="match status" value="1"/>
</dbReference>
<reference evidence="3" key="2">
    <citation type="journal article" date="2019" name="Genome Biol. Evol.">
        <title>Day and night: Metabolic profiles and evolutionary relationships of six axenic non-marine cyanobacteria.</title>
        <authorList>
            <person name="Will S.E."/>
            <person name="Henke P."/>
            <person name="Boedeker C."/>
            <person name="Huang S."/>
            <person name="Brinkmann H."/>
            <person name="Rohde M."/>
            <person name="Jarek M."/>
            <person name="Friedl T."/>
            <person name="Seufert S."/>
            <person name="Schumacher M."/>
            <person name="Overmann J."/>
            <person name="Neumann-Schaal M."/>
            <person name="Petersen J."/>
        </authorList>
    </citation>
    <scope>NUCLEOTIDE SEQUENCE [LARGE SCALE GENOMIC DNA]</scope>
    <source>
        <strain evidence="3">PCC 7102</strain>
    </source>
</reference>
<dbReference type="RefSeq" id="WP_127080525.1">
    <property type="nucleotide sequence ID" value="NZ_RSCL01000004.1"/>
</dbReference>
<comment type="caution">
    <text evidence="3">The sequence shown here is derived from an EMBL/GenBank/DDBJ whole genome shotgun (WGS) entry which is preliminary data.</text>
</comment>
<dbReference type="EMBL" id="RSCL01000004">
    <property type="protein sequence ID" value="RUT07638.1"/>
    <property type="molecule type" value="Genomic_DNA"/>
</dbReference>
<reference evidence="3" key="1">
    <citation type="submission" date="2018-12" db="EMBL/GenBank/DDBJ databases">
        <authorList>
            <person name="Will S."/>
            <person name="Neumann-Schaal M."/>
            <person name="Henke P."/>
        </authorList>
    </citation>
    <scope>NUCLEOTIDE SEQUENCE</scope>
    <source>
        <strain evidence="3">PCC 7102</strain>
    </source>
</reference>
<dbReference type="InterPro" id="IPR036397">
    <property type="entry name" value="RNaseH_sf"/>
</dbReference>
<dbReference type="PANTHER" id="PTHR47649:SF1">
    <property type="entry name" value="RIBONUCLEASE D"/>
    <property type="match status" value="1"/>
</dbReference>
<evidence type="ECO:0000313" key="4">
    <source>
        <dbReference type="Proteomes" id="UP000271624"/>
    </source>
</evidence>
<sequence length="303" mass="35140">MPYLDSLSEIRKFITECTKAEILWLDTEVADFRTKTPKLSLIQVLDDPNDMSGERIFILDVLEQPDAVKDFISSIMINENIEKVFHNANYDLKYLGSSKKAKNVTCTLEMAKKIPYHILPLRDYKLQTLARELCNFDDIDKELQTSDWGRRPLSDDQIEYAILDCIYLAQIHQALLELNEEVSPDPQTDDIVSLTTRYKQIEDQYKILNSEYEHLQERLKKAMQAQNITETSDFKLSSYERTTVKVPLGELVKLVEQGIEIDFPITLTKEIQKNLGENLEQLNVDIETIASLRLNPKKNEDDF</sequence>
<evidence type="ECO:0000259" key="2">
    <source>
        <dbReference type="SMART" id="SM00474"/>
    </source>
</evidence>
<dbReference type="OrthoDB" id="144122at2"/>
<dbReference type="AlphaFoldDB" id="A0A3S1ARG7"/>
<feature type="domain" description="3'-5' exonuclease" evidence="2">
    <location>
        <begin position="1"/>
        <end position="180"/>
    </location>
</feature>
<proteinExistence type="predicted"/>
<keyword evidence="1" id="KW-0175">Coiled coil</keyword>
<dbReference type="InterPro" id="IPR002562">
    <property type="entry name" value="3'-5'_exonuclease_dom"/>
</dbReference>
<dbReference type="GO" id="GO:0003676">
    <property type="term" value="F:nucleic acid binding"/>
    <property type="evidence" value="ECO:0007669"/>
    <property type="project" value="InterPro"/>
</dbReference>
<dbReference type="Proteomes" id="UP000271624">
    <property type="component" value="Unassembled WGS sequence"/>
</dbReference>
<evidence type="ECO:0000256" key="1">
    <source>
        <dbReference type="SAM" id="Coils"/>
    </source>
</evidence>
<dbReference type="PANTHER" id="PTHR47649">
    <property type="entry name" value="RIBONUCLEASE D"/>
    <property type="match status" value="1"/>
</dbReference>
<dbReference type="GO" id="GO:0008408">
    <property type="term" value="F:3'-5' exonuclease activity"/>
    <property type="evidence" value="ECO:0007669"/>
    <property type="project" value="InterPro"/>
</dbReference>
<dbReference type="InterPro" id="IPR012337">
    <property type="entry name" value="RNaseH-like_sf"/>
</dbReference>
<feature type="coiled-coil region" evidence="1">
    <location>
        <begin position="191"/>
        <end position="225"/>
    </location>
</feature>
<dbReference type="GO" id="GO:0006139">
    <property type="term" value="P:nucleobase-containing compound metabolic process"/>
    <property type="evidence" value="ECO:0007669"/>
    <property type="project" value="InterPro"/>
</dbReference>
<keyword evidence="4" id="KW-1185">Reference proteome</keyword>
<protein>
    <recommendedName>
        <fullName evidence="2">3'-5' exonuclease domain-containing protein</fullName>
    </recommendedName>
</protein>
<dbReference type="SMART" id="SM00474">
    <property type="entry name" value="35EXOc"/>
    <property type="match status" value="1"/>
</dbReference>
<organism evidence="3 4">
    <name type="scientific">Dulcicalothrix desertica PCC 7102</name>
    <dbReference type="NCBI Taxonomy" id="232991"/>
    <lineage>
        <taxon>Bacteria</taxon>
        <taxon>Bacillati</taxon>
        <taxon>Cyanobacteriota</taxon>
        <taxon>Cyanophyceae</taxon>
        <taxon>Nostocales</taxon>
        <taxon>Calotrichaceae</taxon>
        <taxon>Dulcicalothrix</taxon>
    </lineage>
</organism>
<gene>
    <name evidence="3" type="ORF">DSM106972_018980</name>
</gene>
<dbReference type="InterPro" id="IPR051086">
    <property type="entry name" value="RNase_D-like"/>
</dbReference>
<accession>A0A3S1ARG7</accession>
<dbReference type="SUPFAM" id="SSF53098">
    <property type="entry name" value="Ribonuclease H-like"/>
    <property type="match status" value="1"/>
</dbReference>
<name>A0A3S1ARG7_9CYAN</name>